<reference evidence="2" key="1">
    <citation type="journal article" date="2022" name="bioRxiv">
        <title>Sequencing and chromosome-scale assembly of the giantPleurodeles waltlgenome.</title>
        <authorList>
            <person name="Brown T."/>
            <person name="Elewa A."/>
            <person name="Iarovenko S."/>
            <person name="Subramanian E."/>
            <person name="Araus A.J."/>
            <person name="Petzold A."/>
            <person name="Susuki M."/>
            <person name="Suzuki K.-i.T."/>
            <person name="Hayashi T."/>
            <person name="Toyoda A."/>
            <person name="Oliveira C."/>
            <person name="Osipova E."/>
            <person name="Leigh N.D."/>
            <person name="Simon A."/>
            <person name="Yun M.H."/>
        </authorList>
    </citation>
    <scope>NUCLEOTIDE SEQUENCE</scope>
    <source>
        <strain evidence="2">20211129_DDA</strain>
        <tissue evidence="2">Liver</tissue>
    </source>
</reference>
<gene>
    <name evidence="2" type="ORF">NDU88_003595</name>
</gene>
<feature type="region of interest" description="Disordered" evidence="1">
    <location>
        <begin position="1"/>
        <end position="62"/>
    </location>
</feature>
<dbReference type="Proteomes" id="UP001066276">
    <property type="component" value="Chromosome 2_1"/>
</dbReference>
<sequence length="173" mass="18010">MEPEEDVWCTRAAVSSRRPQRADGAGCGAPDSALTERQGDPGTHQSPRRSGDAKAERGETPGHWRRCCGVGSATGFEVGTLLPPAALDCGGIEMVNGATGKARILWRTNPGAPRGSVVPAGPVGAILCDEERGPALTLGLALGNGHSRTRLVPPGCTWHKIICHYIAARGTGR</sequence>
<dbReference type="EMBL" id="JANPWB010000003">
    <property type="protein sequence ID" value="KAJ1199762.1"/>
    <property type="molecule type" value="Genomic_DNA"/>
</dbReference>
<accession>A0AAV7VEM0</accession>
<name>A0AAV7VEM0_PLEWA</name>
<comment type="caution">
    <text evidence="2">The sequence shown here is derived from an EMBL/GenBank/DDBJ whole genome shotgun (WGS) entry which is preliminary data.</text>
</comment>
<organism evidence="2 3">
    <name type="scientific">Pleurodeles waltl</name>
    <name type="common">Iberian ribbed newt</name>
    <dbReference type="NCBI Taxonomy" id="8319"/>
    <lineage>
        <taxon>Eukaryota</taxon>
        <taxon>Metazoa</taxon>
        <taxon>Chordata</taxon>
        <taxon>Craniata</taxon>
        <taxon>Vertebrata</taxon>
        <taxon>Euteleostomi</taxon>
        <taxon>Amphibia</taxon>
        <taxon>Batrachia</taxon>
        <taxon>Caudata</taxon>
        <taxon>Salamandroidea</taxon>
        <taxon>Salamandridae</taxon>
        <taxon>Pleurodelinae</taxon>
        <taxon>Pleurodeles</taxon>
    </lineage>
</organism>
<dbReference type="AlphaFoldDB" id="A0AAV7VEM0"/>
<evidence type="ECO:0000313" key="3">
    <source>
        <dbReference type="Proteomes" id="UP001066276"/>
    </source>
</evidence>
<evidence type="ECO:0000313" key="2">
    <source>
        <dbReference type="EMBL" id="KAJ1199762.1"/>
    </source>
</evidence>
<feature type="compositionally biased region" description="Basic and acidic residues" evidence="1">
    <location>
        <begin position="49"/>
        <end position="62"/>
    </location>
</feature>
<proteinExistence type="predicted"/>
<protein>
    <submittedName>
        <fullName evidence="2">Uncharacterized protein</fullName>
    </submittedName>
</protein>
<evidence type="ECO:0000256" key="1">
    <source>
        <dbReference type="SAM" id="MobiDB-lite"/>
    </source>
</evidence>
<keyword evidence="3" id="KW-1185">Reference proteome</keyword>